<sequence>MLIFKVNHGMSPRMEKEMRQYFKELKKEMASATARGEVRVKTG</sequence>
<gene>
    <name evidence="1" type="ORF">L914_16492</name>
</gene>
<accession>W2MKM9</accession>
<protein>
    <submittedName>
        <fullName evidence="1">Uncharacterized protein</fullName>
    </submittedName>
</protein>
<dbReference type="EMBL" id="KI695228">
    <property type="protein sequence ID" value="ETM36901.1"/>
    <property type="molecule type" value="Genomic_DNA"/>
</dbReference>
<proteinExistence type="predicted"/>
<dbReference type="AlphaFoldDB" id="W2MKM9"/>
<evidence type="ECO:0000313" key="1">
    <source>
        <dbReference type="EMBL" id="ETM36901.1"/>
    </source>
</evidence>
<name>W2MKM9_PHYNI</name>
<dbReference type="Proteomes" id="UP000054532">
    <property type="component" value="Unassembled WGS sequence"/>
</dbReference>
<reference evidence="1" key="1">
    <citation type="submission" date="2013-11" db="EMBL/GenBank/DDBJ databases">
        <title>The Genome Sequence of Phytophthora parasitica IAC_01/95.</title>
        <authorList>
            <consortium name="The Broad Institute Genomics Platform"/>
            <person name="Russ C."/>
            <person name="Tyler B."/>
            <person name="Panabieres F."/>
            <person name="Shan W."/>
            <person name="Tripathy S."/>
            <person name="Grunwald N."/>
            <person name="Machado M."/>
            <person name="Johnson C.S."/>
            <person name="Arredondo F."/>
            <person name="Hong C."/>
            <person name="Coffey M."/>
            <person name="Young S.K."/>
            <person name="Zeng Q."/>
            <person name="Gargeya S."/>
            <person name="Fitzgerald M."/>
            <person name="Abouelleil A."/>
            <person name="Alvarado L."/>
            <person name="Chapman S.B."/>
            <person name="Gainer-Dewar J."/>
            <person name="Goldberg J."/>
            <person name="Griggs A."/>
            <person name="Gujja S."/>
            <person name="Hansen M."/>
            <person name="Howarth C."/>
            <person name="Imamovic A."/>
            <person name="Ireland A."/>
            <person name="Larimer J."/>
            <person name="McCowan C."/>
            <person name="Murphy C."/>
            <person name="Pearson M."/>
            <person name="Poon T.W."/>
            <person name="Priest M."/>
            <person name="Roberts A."/>
            <person name="Saif S."/>
            <person name="Shea T."/>
            <person name="Sykes S."/>
            <person name="Wortman J."/>
            <person name="Nusbaum C."/>
            <person name="Birren B."/>
        </authorList>
    </citation>
    <scope>NUCLEOTIDE SEQUENCE [LARGE SCALE GENOMIC DNA]</scope>
    <source>
        <strain evidence="1">IAC_01/95</strain>
    </source>
</reference>
<organism evidence="1">
    <name type="scientific">Phytophthora nicotianae</name>
    <name type="common">Potato buckeye rot agent</name>
    <name type="synonym">Phytophthora parasitica</name>
    <dbReference type="NCBI Taxonomy" id="4792"/>
    <lineage>
        <taxon>Eukaryota</taxon>
        <taxon>Sar</taxon>
        <taxon>Stramenopiles</taxon>
        <taxon>Oomycota</taxon>
        <taxon>Peronosporomycetes</taxon>
        <taxon>Peronosporales</taxon>
        <taxon>Peronosporaceae</taxon>
        <taxon>Phytophthora</taxon>
    </lineage>
</organism>